<comment type="caution">
    <text evidence="2">The sequence shown here is derived from an EMBL/GenBank/DDBJ whole genome shotgun (WGS) entry which is preliminary data.</text>
</comment>
<dbReference type="Proteomes" id="UP000651057">
    <property type="component" value="Unassembled WGS sequence"/>
</dbReference>
<dbReference type="PROSITE" id="PS51257">
    <property type="entry name" value="PROKAR_LIPOPROTEIN"/>
    <property type="match status" value="1"/>
</dbReference>
<evidence type="ECO:0000313" key="2">
    <source>
        <dbReference type="EMBL" id="MBL0682197.1"/>
    </source>
</evidence>
<dbReference type="AlphaFoldDB" id="A0A937D7Y8"/>
<proteinExistence type="predicted"/>
<evidence type="ECO:0000259" key="1">
    <source>
        <dbReference type="Pfam" id="PF04784"/>
    </source>
</evidence>
<name>A0A937D7Y8_9FLAO</name>
<dbReference type="Pfam" id="PF04784">
    <property type="entry name" value="DUF547"/>
    <property type="match status" value="1"/>
</dbReference>
<gene>
    <name evidence="2" type="ORF">JJQ60_01585</name>
</gene>
<keyword evidence="3" id="KW-1185">Reference proteome</keyword>
<dbReference type="InterPro" id="IPR006869">
    <property type="entry name" value="DUF547"/>
</dbReference>
<accession>A0A937D7Y8</accession>
<reference evidence="2" key="1">
    <citation type="submission" date="2021-01" db="EMBL/GenBank/DDBJ databases">
        <authorList>
            <person name="Zhong Y.L."/>
        </authorList>
    </citation>
    <scope>NUCLEOTIDE SEQUENCE</scope>
    <source>
        <strain evidence="2">KCTC 23302</strain>
    </source>
</reference>
<dbReference type="PANTHER" id="PTHR46361:SF3">
    <property type="entry name" value="ELECTRON CARRIER_ PROTEIN DISULFIDE OXIDOREDUCTASE"/>
    <property type="match status" value="1"/>
</dbReference>
<organism evidence="2 3">
    <name type="scientific">Aquimarina mytili</name>
    <dbReference type="NCBI Taxonomy" id="874423"/>
    <lineage>
        <taxon>Bacteria</taxon>
        <taxon>Pseudomonadati</taxon>
        <taxon>Bacteroidota</taxon>
        <taxon>Flavobacteriia</taxon>
        <taxon>Flavobacteriales</taxon>
        <taxon>Flavobacteriaceae</taxon>
        <taxon>Aquimarina</taxon>
    </lineage>
</organism>
<dbReference type="EMBL" id="JAERQJ010000001">
    <property type="protein sequence ID" value="MBL0682197.1"/>
    <property type="molecule type" value="Genomic_DNA"/>
</dbReference>
<evidence type="ECO:0000313" key="3">
    <source>
        <dbReference type="Proteomes" id="UP000651057"/>
    </source>
</evidence>
<dbReference type="PANTHER" id="PTHR46361">
    <property type="entry name" value="ELECTRON CARRIER/ PROTEIN DISULFIDE OXIDOREDUCTASE"/>
    <property type="match status" value="1"/>
</dbReference>
<sequence length="299" mass="34556">MKNLLIILSAFLFFACGGSKQVVQNTPDTPSKNSIQEPKKDTPKIEIPIEEKAPEIEIKEDIVSQKKDSIIEKPKTVIEKPKAVSKTINHQLWNTLLAKYVSQDGSVNYAGFKKDRALFTSYLKILEQNMPDQTASKNDKLAYWMNVYNAFTVKLIIDNYPIKSIKDIKDPWDLRFFKLGTKWYTLNDVEHRILRKMEDPRIHFGINCASISCPPLLNKAFTANTVDQELEKLTIAFINDSKRNTITSEKIEISKIFSWFAKDFKKEGSLIDFLNSYSNIKINKNAKKNFKTYDWNLNQ</sequence>
<feature type="domain" description="DUF547" evidence="1">
    <location>
        <begin position="135"/>
        <end position="238"/>
    </location>
</feature>
<dbReference type="RefSeq" id="WP_201916197.1">
    <property type="nucleotide sequence ID" value="NZ_BAABAX010000001.1"/>
</dbReference>
<protein>
    <submittedName>
        <fullName evidence="2">DUF547 domain-containing protein</fullName>
    </submittedName>
</protein>